<evidence type="ECO:0000259" key="9">
    <source>
        <dbReference type="Pfam" id="PF05504"/>
    </source>
</evidence>
<comment type="subcellular location">
    <subcellularLocation>
        <location evidence="1">Membrane</location>
        <topology evidence="1">Lipid-anchor</topology>
    </subcellularLocation>
</comment>
<gene>
    <name evidence="11" type="ORF">ACFFNY_27455</name>
</gene>
<protein>
    <submittedName>
        <fullName evidence="11">Ger(X)C family spore germination protein</fullName>
    </submittedName>
</protein>
<sequence>MNARVPSRLLLLAVLLFATGCKGNVELNEIHIVHSIALDQGEEGRLLLTAEIAKLTPSGQQPKGMQNDKFFLSYESESLFEAARLMRNKSDRTLLWGHTTVILLSKDVAKQGIAKHIDAIRRLRQIRNSTLLYITEGKAYETMSVASPSASISSQVLRGLVEGGEVTASTRETKLIEVYQELINGYKDVTIPAIAKAADPSEGGKPVLEANGLYAFHGDRLAGLMRGAETKGFLRASNQMSGSVESIGCGSSGQTITFENIASSVTVHTDFDANGKPRVGIDINADLNITSLPCREFEITTESVGQWEFQLNASIAEEIRQFVRYSQKHKTDLLGIGERIHRKYPKQWKALKDDWVERYADVEFDVTVHSRIDHSNFIM</sequence>
<keyword evidence="5" id="KW-0472">Membrane</keyword>
<keyword evidence="4 8" id="KW-0732">Signal</keyword>
<dbReference type="Pfam" id="PF25198">
    <property type="entry name" value="Spore_GerAC_N"/>
    <property type="match status" value="1"/>
</dbReference>
<name>A0ABV5W438_9BACL</name>
<evidence type="ECO:0000256" key="2">
    <source>
        <dbReference type="ARBA" id="ARBA00007886"/>
    </source>
</evidence>
<feature type="chain" id="PRO_5046948463" evidence="8">
    <location>
        <begin position="19"/>
        <end position="379"/>
    </location>
</feature>
<evidence type="ECO:0000313" key="11">
    <source>
        <dbReference type="EMBL" id="MFB9755329.1"/>
    </source>
</evidence>
<evidence type="ECO:0000256" key="8">
    <source>
        <dbReference type="SAM" id="SignalP"/>
    </source>
</evidence>
<keyword evidence="12" id="KW-1185">Reference proteome</keyword>
<dbReference type="PANTHER" id="PTHR35789:SF1">
    <property type="entry name" value="SPORE GERMINATION PROTEIN B3"/>
    <property type="match status" value="1"/>
</dbReference>
<feature type="domain" description="Spore germination protein N-terminal" evidence="10">
    <location>
        <begin position="25"/>
        <end position="195"/>
    </location>
</feature>
<evidence type="ECO:0000256" key="7">
    <source>
        <dbReference type="ARBA" id="ARBA00023288"/>
    </source>
</evidence>
<dbReference type="InterPro" id="IPR057336">
    <property type="entry name" value="GerAC_N"/>
</dbReference>
<feature type="domain" description="Spore germination GerAC-like C-terminal" evidence="9">
    <location>
        <begin position="211"/>
        <end position="375"/>
    </location>
</feature>
<proteinExistence type="inferred from homology"/>
<evidence type="ECO:0000256" key="6">
    <source>
        <dbReference type="ARBA" id="ARBA00023139"/>
    </source>
</evidence>
<dbReference type="Proteomes" id="UP001589619">
    <property type="component" value="Unassembled WGS sequence"/>
</dbReference>
<evidence type="ECO:0000256" key="4">
    <source>
        <dbReference type="ARBA" id="ARBA00022729"/>
    </source>
</evidence>
<dbReference type="Pfam" id="PF05504">
    <property type="entry name" value="Spore_GerAC"/>
    <property type="match status" value="1"/>
</dbReference>
<feature type="signal peptide" evidence="8">
    <location>
        <begin position="1"/>
        <end position="18"/>
    </location>
</feature>
<dbReference type="Gene3D" id="3.30.300.210">
    <property type="entry name" value="Nutrient germinant receptor protein C, domain 3"/>
    <property type="match status" value="1"/>
</dbReference>
<comment type="similarity">
    <text evidence="2">Belongs to the GerABKC lipoprotein family.</text>
</comment>
<evidence type="ECO:0000313" key="12">
    <source>
        <dbReference type="Proteomes" id="UP001589619"/>
    </source>
</evidence>
<dbReference type="InterPro" id="IPR038501">
    <property type="entry name" value="Spore_GerAC_C_sf"/>
</dbReference>
<dbReference type="PROSITE" id="PS51257">
    <property type="entry name" value="PROKAR_LIPOPROTEIN"/>
    <property type="match status" value="1"/>
</dbReference>
<dbReference type="RefSeq" id="WP_344908130.1">
    <property type="nucleotide sequence ID" value="NZ_BAAAYO010000006.1"/>
</dbReference>
<dbReference type="InterPro" id="IPR008844">
    <property type="entry name" value="Spore_GerAC-like"/>
</dbReference>
<evidence type="ECO:0000256" key="5">
    <source>
        <dbReference type="ARBA" id="ARBA00023136"/>
    </source>
</evidence>
<organism evidence="11 12">
    <name type="scientific">Paenibacillus hodogayensis</name>
    <dbReference type="NCBI Taxonomy" id="279208"/>
    <lineage>
        <taxon>Bacteria</taxon>
        <taxon>Bacillati</taxon>
        <taxon>Bacillota</taxon>
        <taxon>Bacilli</taxon>
        <taxon>Bacillales</taxon>
        <taxon>Paenibacillaceae</taxon>
        <taxon>Paenibacillus</taxon>
    </lineage>
</organism>
<evidence type="ECO:0000259" key="10">
    <source>
        <dbReference type="Pfam" id="PF25198"/>
    </source>
</evidence>
<keyword evidence="7" id="KW-0449">Lipoprotein</keyword>
<keyword evidence="6" id="KW-0564">Palmitate</keyword>
<dbReference type="NCBIfam" id="TIGR02887">
    <property type="entry name" value="spore_ger_x_C"/>
    <property type="match status" value="1"/>
</dbReference>
<dbReference type="PANTHER" id="PTHR35789">
    <property type="entry name" value="SPORE GERMINATION PROTEIN B3"/>
    <property type="match status" value="1"/>
</dbReference>
<comment type="caution">
    <text evidence="11">The sequence shown here is derived from an EMBL/GenBank/DDBJ whole genome shotgun (WGS) entry which is preliminary data.</text>
</comment>
<dbReference type="EMBL" id="JBHMAG010000018">
    <property type="protein sequence ID" value="MFB9755329.1"/>
    <property type="molecule type" value="Genomic_DNA"/>
</dbReference>
<keyword evidence="3" id="KW-0309">Germination</keyword>
<evidence type="ECO:0000256" key="3">
    <source>
        <dbReference type="ARBA" id="ARBA00022544"/>
    </source>
</evidence>
<accession>A0ABV5W438</accession>
<evidence type="ECO:0000256" key="1">
    <source>
        <dbReference type="ARBA" id="ARBA00004635"/>
    </source>
</evidence>
<reference evidence="11 12" key="1">
    <citation type="submission" date="2024-09" db="EMBL/GenBank/DDBJ databases">
        <authorList>
            <person name="Sun Q."/>
            <person name="Mori K."/>
        </authorList>
    </citation>
    <scope>NUCLEOTIDE SEQUENCE [LARGE SCALE GENOMIC DNA]</scope>
    <source>
        <strain evidence="11 12">JCM 12520</strain>
    </source>
</reference>
<dbReference type="InterPro" id="IPR046953">
    <property type="entry name" value="Spore_GerAC-like_C"/>
</dbReference>